<gene>
    <name evidence="1" type="ORF">LAUMK142_03293</name>
</gene>
<evidence type="ECO:0000313" key="2">
    <source>
        <dbReference type="Proteomes" id="UP000268285"/>
    </source>
</evidence>
<dbReference type="EMBL" id="UPHU01000001">
    <property type="protein sequence ID" value="VBA51890.1"/>
    <property type="molecule type" value="Genomic_DNA"/>
</dbReference>
<protein>
    <submittedName>
        <fullName evidence="1">Uncharacterized protein</fullName>
    </submittedName>
</protein>
<dbReference type="Proteomes" id="UP000268285">
    <property type="component" value="Unassembled WGS sequence"/>
</dbReference>
<reference evidence="1 2" key="1">
    <citation type="submission" date="2018-09" db="EMBL/GenBank/DDBJ databases">
        <authorList>
            <person name="Tagini F."/>
        </authorList>
    </citation>
    <scope>NUCLEOTIDE SEQUENCE [LARGE SCALE GENOMIC DNA]</scope>
    <source>
        <strain evidence="1 2">MK142</strain>
    </source>
</reference>
<accession>A0A498QTU3</accession>
<evidence type="ECO:0000313" key="1">
    <source>
        <dbReference type="EMBL" id="VBA51890.1"/>
    </source>
</evidence>
<dbReference type="AlphaFoldDB" id="A0A498QTU3"/>
<name>A0A498QTU3_9MYCO</name>
<organism evidence="1 2">
    <name type="scientific">Mycobacterium pseudokansasii</name>
    <dbReference type="NCBI Taxonomy" id="2341080"/>
    <lineage>
        <taxon>Bacteria</taxon>
        <taxon>Bacillati</taxon>
        <taxon>Actinomycetota</taxon>
        <taxon>Actinomycetes</taxon>
        <taxon>Mycobacteriales</taxon>
        <taxon>Mycobacteriaceae</taxon>
        <taxon>Mycobacterium</taxon>
    </lineage>
</organism>
<proteinExistence type="predicted"/>
<sequence length="36" mass="3941">MIHAYQTDGHMRVVTLGMAKFGLPDVVVNQLPRSAS</sequence>
<keyword evidence="2" id="KW-1185">Reference proteome</keyword>